<feature type="signal peptide" evidence="1">
    <location>
        <begin position="1"/>
        <end position="39"/>
    </location>
</feature>
<name>A0A6B3NNH3_9CYAN</name>
<dbReference type="AlphaFoldDB" id="A0A6B3NNH3"/>
<reference evidence="2" key="1">
    <citation type="submission" date="2019-11" db="EMBL/GenBank/DDBJ databases">
        <title>Genomic insights into an expanded diversity of filamentous marine cyanobacteria reveals the extraordinary biosynthetic potential of Moorea and Okeania.</title>
        <authorList>
            <person name="Ferreira Leao T."/>
            <person name="Wang M."/>
            <person name="Moss N."/>
            <person name="Da Silva R."/>
            <person name="Sanders J."/>
            <person name="Nurk S."/>
            <person name="Gurevich A."/>
            <person name="Humphrey G."/>
            <person name="Reher R."/>
            <person name="Zhu Q."/>
            <person name="Belda-Ferre P."/>
            <person name="Glukhov E."/>
            <person name="Rex R."/>
            <person name="Dorrestein P.C."/>
            <person name="Knight R."/>
            <person name="Pevzner P."/>
            <person name="Gerwick W.H."/>
            <person name="Gerwick L."/>
        </authorList>
    </citation>
    <scope>NUCLEOTIDE SEQUENCE</scope>
    <source>
        <strain evidence="2">SIO1C4</strain>
    </source>
</reference>
<feature type="chain" id="PRO_5025530952" evidence="1">
    <location>
        <begin position="40"/>
        <end position="302"/>
    </location>
</feature>
<gene>
    <name evidence="2" type="ORF">F6J89_24910</name>
</gene>
<keyword evidence="1" id="KW-0732">Signal</keyword>
<comment type="caution">
    <text evidence="2">The sequence shown here is derived from an EMBL/GenBank/DDBJ whole genome shotgun (WGS) entry which is preliminary data.</text>
</comment>
<accession>A0A6B3NNH3</accession>
<proteinExistence type="predicted"/>
<evidence type="ECO:0000256" key="1">
    <source>
        <dbReference type="SAM" id="SignalP"/>
    </source>
</evidence>
<sequence>MSTPPAQNQLRKITRLPRLSGLSRLLINASPLLLGTAFAAVSNPTPATAQQLAIGYQTIGRNQAARTAIDVEVYPGRATAIDFSQTDEVIIYTLIADPSRVILNTDAQLDSGNAKTLFLRPIQPLDFPGTTTAPITNLIIKTQNPAGVQRIYNFQIVHKLAPLSSLGIQIVPFTATGAKPTLNLGANRTATLDEIEIGLQIAIGKGYTEADDPVVFGVRQFLALIRNQELSIEEAATQAGVELAVLVELGKIAKERFALVVSDISLPVSRPETLPLLREWSKMPVESLSSRERKGDAIRLTP</sequence>
<protein>
    <submittedName>
        <fullName evidence="2">Uncharacterized protein</fullName>
    </submittedName>
</protein>
<evidence type="ECO:0000313" key="2">
    <source>
        <dbReference type="EMBL" id="NER30768.1"/>
    </source>
</evidence>
<organism evidence="2">
    <name type="scientific">Symploca sp. SIO1C4</name>
    <dbReference type="NCBI Taxonomy" id="2607765"/>
    <lineage>
        <taxon>Bacteria</taxon>
        <taxon>Bacillati</taxon>
        <taxon>Cyanobacteriota</taxon>
        <taxon>Cyanophyceae</taxon>
        <taxon>Coleofasciculales</taxon>
        <taxon>Coleofasciculaceae</taxon>
        <taxon>Symploca</taxon>
    </lineage>
</organism>
<dbReference type="EMBL" id="JAAHFQ010000640">
    <property type="protein sequence ID" value="NER30768.1"/>
    <property type="molecule type" value="Genomic_DNA"/>
</dbReference>